<feature type="zinc finger region" description="dksA C4-type" evidence="4">
    <location>
        <begin position="78"/>
        <end position="102"/>
    </location>
</feature>
<reference evidence="6" key="1">
    <citation type="submission" date="2020-11" db="EMBL/GenBank/DDBJ databases">
        <title>Nocardioides cynanchi sp. nov., isolated from soil of rhizosphere of Cynanchum wilfordii.</title>
        <authorList>
            <person name="Lee J.-S."/>
            <person name="Suh M.K."/>
            <person name="Kim J.-S."/>
        </authorList>
    </citation>
    <scope>NUCLEOTIDE SEQUENCE</scope>
    <source>
        <strain evidence="6">KCTC 19276</strain>
    </source>
</reference>
<keyword evidence="1" id="KW-0479">Metal-binding</keyword>
<keyword evidence="3" id="KW-0862">Zinc</keyword>
<dbReference type="PROSITE" id="PS51128">
    <property type="entry name" value="ZF_DKSA_2"/>
    <property type="match status" value="1"/>
</dbReference>
<protein>
    <submittedName>
        <fullName evidence="6">TraR/DksA C4-type zinc finger protein</fullName>
    </submittedName>
</protein>
<dbReference type="EMBL" id="JADKPO010000003">
    <property type="protein sequence ID" value="MBF4766734.1"/>
    <property type="molecule type" value="Genomic_DNA"/>
</dbReference>
<organism evidence="6 7">
    <name type="scientific">Nocardioides agariphilus</name>
    <dbReference type="NCBI Taxonomy" id="433664"/>
    <lineage>
        <taxon>Bacteria</taxon>
        <taxon>Bacillati</taxon>
        <taxon>Actinomycetota</taxon>
        <taxon>Actinomycetes</taxon>
        <taxon>Propionibacteriales</taxon>
        <taxon>Nocardioidaceae</taxon>
        <taxon>Nocardioides</taxon>
    </lineage>
</organism>
<proteinExistence type="predicted"/>
<evidence type="ECO:0000313" key="7">
    <source>
        <dbReference type="Proteomes" id="UP000660668"/>
    </source>
</evidence>
<accession>A0A930VFV0</accession>
<evidence type="ECO:0000313" key="6">
    <source>
        <dbReference type="EMBL" id="MBF4766734.1"/>
    </source>
</evidence>
<evidence type="ECO:0000256" key="3">
    <source>
        <dbReference type="ARBA" id="ARBA00022833"/>
    </source>
</evidence>
<evidence type="ECO:0000256" key="4">
    <source>
        <dbReference type="PROSITE-ProRule" id="PRU00510"/>
    </source>
</evidence>
<dbReference type="RefSeq" id="WP_194694894.1">
    <property type="nucleotide sequence ID" value="NZ_JADKPO010000003.1"/>
</dbReference>
<dbReference type="PANTHER" id="PTHR33823">
    <property type="entry name" value="RNA POLYMERASE-BINDING TRANSCRIPTION FACTOR DKSA-RELATED"/>
    <property type="match status" value="1"/>
</dbReference>
<evidence type="ECO:0000256" key="1">
    <source>
        <dbReference type="ARBA" id="ARBA00022723"/>
    </source>
</evidence>
<dbReference type="InterPro" id="IPR000962">
    <property type="entry name" value="Znf_DskA_TraR"/>
</dbReference>
<comment type="caution">
    <text evidence="6">The sequence shown here is derived from an EMBL/GenBank/DDBJ whole genome shotgun (WGS) entry which is preliminary data.</text>
</comment>
<dbReference type="Proteomes" id="UP000660668">
    <property type="component" value="Unassembled WGS sequence"/>
</dbReference>
<sequence>MSAIRASFSVDPTSDSLMAIRFERELQEAAETRQQQLEGLTSAEADEVTRAQREALNQVLLEISAARQRLAEGTFGSCTGCALSIPVERLEIRPWSATCVSCARR</sequence>
<dbReference type="GO" id="GO:0008270">
    <property type="term" value="F:zinc ion binding"/>
    <property type="evidence" value="ECO:0007669"/>
    <property type="project" value="UniProtKB-KW"/>
</dbReference>
<evidence type="ECO:0000259" key="5">
    <source>
        <dbReference type="Pfam" id="PF01258"/>
    </source>
</evidence>
<gene>
    <name evidence="6" type="ORF">ISU10_03010</name>
</gene>
<name>A0A930VFV0_9ACTN</name>
<dbReference type="Pfam" id="PF01258">
    <property type="entry name" value="zf-dskA_traR"/>
    <property type="match status" value="1"/>
</dbReference>
<evidence type="ECO:0000256" key="2">
    <source>
        <dbReference type="ARBA" id="ARBA00022771"/>
    </source>
</evidence>
<feature type="domain" description="Zinc finger DksA/TraR C4-type" evidence="5">
    <location>
        <begin position="73"/>
        <end position="105"/>
    </location>
</feature>
<keyword evidence="2" id="KW-0863">Zinc-finger</keyword>
<dbReference type="PANTHER" id="PTHR33823:SF4">
    <property type="entry name" value="GENERAL STRESS PROTEIN 16O"/>
    <property type="match status" value="1"/>
</dbReference>
<dbReference type="AlphaFoldDB" id="A0A930VFV0"/>
<keyword evidence="7" id="KW-1185">Reference proteome</keyword>
<dbReference type="SUPFAM" id="SSF57716">
    <property type="entry name" value="Glucocorticoid receptor-like (DNA-binding domain)"/>
    <property type="match status" value="1"/>
</dbReference>
<dbReference type="Gene3D" id="1.20.120.910">
    <property type="entry name" value="DksA, coiled-coil domain"/>
    <property type="match status" value="1"/>
</dbReference>